<evidence type="ECO:0000256" key="6">
    <source>
        <dbReference type="PROSITE-ProRule" id="PRU00023"/>
    </source>
</evidence>
<feature type="region of interest" description="Disordered" evidence="8">
    <location>
        <begin position="799"/>
        <end position="842"/>
    </location>
</feature>
<feature type="domain" description="MYND-type" evidence="9">
    <location>
        <begin position="1190"/>
        <end position="1231"/>
    </location>
</feature>
<organism evidence="11">
    <name type="scientific">Aureococcus anophagefferens</name>
    <name type="common">Harmful bloom alga</name>
    <dbReference type="NCBI Taxonomy" id="44056"/>
    <lineage>
        <taxon>Eukaryota</taxon>
        <taxon>Sar</taxon>
        <taxon>Stramenopiles</taxon>
        <taxon>Ochrophyta</taxon>
        <taxon>Pelagophyceae</taxon>
        <taxon>Pelagomonadales</taxon>
        <taxon>Pelagomonadaceae</taxon>
        <taxon>Aureococcus</taxon>
    </lineage>
</organism>
<evidence type="ECO:0000256" key="1">
    <source>
        <dbReference type="ARBA" id="ARBA00022723"/>
    </source>
</evidence>
<protein>
    <recommendedName>
        <fullName evidence="9">MYND-type domain-containing protein</fullName>
    </recommendedName>
</protein>
<dbReference type="SUPFAM" id="SSF48403">
    <property type="entry name" value="Ankyrin repeat"/>
    <property type="match status" value="1"/>
</dbReference>
<keyword evidence="5 6" id="KW-0040">ANK repeat</keyword>
<evidence type="ECO:0000256" key="2">
    <source>
        <dbReference type="ARBA" id="ARBA00022737"/>
    </source>
</evidence>
<dbReference type="RefSeq" id="XP_009037470.1">
    <property type="nucleotide sequence ID" value="XM_009039222.1"/>
</dbReference>
<dbReference type="Gene3D" id="1.25.40.20">
    <property type="entry name" value="Ankyrin repeat-containing domain"/>
    <property type="match status" value="1"/>
</dbReference>
<dbReference type="PANTHER" id="PTHR24171">
    <property type="entry name" value="ANKYRIN REPEAT DOMAIN-CONTAINING PROTEIN 39-RELATED"/>
    <property type="match status" value="1"/>
</dbReference>
<keyword evidence="2" id="KW-0677">Repeat</keyword>
<dbReference type="PROSITE" id="PS50865">
    <property type="entry name" value="ZF_MYND_2"/>
    <property type="match status" value="1"/>
</dbReference>
<evidence type="ECO:0000259" key="9">
    <source>
        <dbReference type="PROSITE" id="PS50865"/>
    </source>
</evidence>
<evidence type="ECO:0000313" key="11">
    <source>
        <dbReference type="Proteomes" id="UP000002729"/>
    </source>
</evidence>
<dbReference type="InParanoid" id="F0Y9V4"/>
<dbReference type="GeneID" id="20228335"/>
<keyword evidence="3 7" id="KW-0863">Zinc-finger</keyword>
<reference evidence="10 11" key="1">
    <citation type="journal article" date="2011" name="Proc. Natl. Acad. Sci. U.S.A.">
        <title>Niche of harmful alga Aureococcus anophagefferens revealed through ecogenomics.</title>
        <authorList>
            <person name="Gobler C.J."/>
            <person name="Berry D.L."/>
            <person name="Dyhrman S.T."/>
            <person name="Wilhelm S.W."/>
            <person name="Salamov A."/>
            <person name="Lobanov A.V."/>
            <person name="Zhang Y."/>
            <person name="Collier J.L."/>
            <person name="Wurch L.L."/>
            <person name="Kustka A.B."/>
            <person name="Dill B.D."/>
            <person name="Shah M."/>
            <person name="VerBerkmoes N.C."/>
            <person name="Kuo A."/>
            <person name="Terry A."/>
            <person name="Pangilinan J."/>
            <person name="Lindquist E.A."/>
            <person name="Lucas S."/>
            <person name="Paulsen I.T."/>
            <person name="Hattenrath-Lehmann T.K."/>
            <person name="Talmage S.C."/>
            <person name="Walker E.A."/>
            <person name="Koch F."/>
            <person name="Burson A.M."/>
            <person name="Marcoval M.A."/>
            <person name="Tang Y.Z."/>
            <person name="Lecleir G.R."/>
            <person name="Coyne K.J."/>
            <person name="Berg G.M."/>
            <person name="Bertrand E.M."/>
            <person name="Saito M.A."/>
            <person name="Gladyshev V.N."/>
            <person name="Grigoriev I.V."/>
        </authorList>
    </citation>
    <scope>NUCLEOTIDE SEQUENCE [LARGE SCALE GENOMIC DNA]</scope>
    <source>
        <strain evidence="11">CCMP 1984</strain>
    </source>
</reference>
<evidence type="ECO:0000256" key="8">
    <source>
        <dbReference type="SAM" id="MobiDB-lite"/>
    </source>
</evidence>
<dbReference type="InterPro" id="IPR036770">
    <property type="entry name" value="Ankyrin_rpt-contain_sf"/>
</dbReference>
<keyword evidence="4" id="KW-0862">Zinc</keyword>
<feature type="repeat" description="ANK" evidence="6">
    <location>
        <begin position="711"/>
        <end position="739"/>
    </location>
</feature>
<dbReference type="InterPro" id="IPR002893">
    <property type="entry name" value="Znf_MYND"/>
</dbReference>
<dbReference type="Proteomes" id="UP000002729">
    <property type="component" value="Unassembled WGS sequence"/>
</dbReference>
<dbReference type="Pfam" id="PF01753">
    <property type="entry name" value="zf-MYND"/>
    <property type="match status" value="1"/>
</dbReference>
<evidence type="ECO:0000313" key="10">
    <source>
        <dbReference type="EMBL" id="EGB08113.1"/>
    </source>
</evidence>
<evidence type="ECO:0000256" key="4">
    <source>
        <dbReference type="ARBA" id="ARBA00022833"/>
    </source>
</evidence>
<name>F0Y9V4_AURAN</name>
<dbReference type="SUPFAM" id="SSF144232">
    <property type="entry name" value="HIT/MYND zinc finger-like"/>
    <property type="match status" value="1"/>
</dbReference>
<dbReference type="InterPro" id="IPR002110">
    <property type="entry name" value="Ankyrin_rpt"/>
</dbReference>
<feature type="region of interest" description="Disordered" evidence="8">
    <location>
        <begin position="1043"/>
        <end position="1085"/>
    </location>
</feature>
<dbReference type="eggNOG" id="KOG4177">
    <property type="taxonomic scope" value="Eukaryota"/>
</dbReference>
<proteinExistence type="predicted"/>
<dbReference type="EMBL" id="GL833129">
    <property type="protein sequence ID" value="EGB08113.1"/>
    <property type="molecule type" value="Genomic_DNA"/>
</dbReference>
<dbReference type="Gene3D" id="6.10.140.2220">
    <property type="match status" value="1"/>
</dbReference>
<gene>
    <name evidence="10" type="ORF">AURANDRAFT_71676</name>
</gene>
<dbReference type="OrthoDB" id="5952526at2759"/>
<dbReference type="KEGG" id="aaf:AURANDRAFT_71676"/>
<evidence type="ECO:0000256" key="3">
    <source>
        <dbReference type="ARBA" id="ARBA00022771"/>
    </source>
</evidence>
<keyword evidence="11" id="KW-1185">Reference proteome</keyword>
<sequence>MAALWRATRRGSTLGSHEINLKNAANGRTARRGLQTQHWGAVLGTRTTMPGACSPCHGAAVCASPLLPNLYGGLGDESLPRCAAFSRRLFFRSRLAASNAPVVANRSRAHPEAVVDGRLAASLVDAMLGRDARVEQALLEDWRRKARCAPQQAERAYRGALDALDESRGFWAGAPGKTPPLAVGLVLARVWLAAADKRGVFDFAEAARNARPGEFDDDALPRVDDVPRWWTGLQFDAAQHGALLDLPASAFARADATRLRSEAAAAACLRYRWQGVSTADARRSQRVAPPPLPAPASLACSGAAPGSPPRPDAVERALREVVGALCWDGRRFSPDWAPALASAPARVRDWFEDYNDVAVSRDLANQDWFDLCSSLGGNVQYCVVYDSDVEYQLRSTRSNFMAALARALGLESPASLHSDPAVVAPRGGGPRLDLELAGNERVTARVLGPNGGVRCQVEVRPRRAVVERSLCRTVDDFAEAARVPPWAKRLELVSNRDADVVADAWTKADAPGAWPLLLACSPQNVLSRFCDREFRGVSDDATLLDGLLLGATPPGRAGSLARARAAERALDRGGRACVAVVARLARDEAAAHGRQRAPTDWRDRVAEAVFSSRALRRPDTKQGAARLLEGPLEFLHSKDAASIAARHDDIGWLQRLKDGGRAAALLARDARSSLSPLAHAARSDAANATRFLLDVAAAADPAARGDPPPEPLLFASQAGALKAAYLLLLRGADANAADDRGVAPLHLAKSVELANLLLQHGADPKRRNRRGHTPLDVLPPHIVRYLNQQMRRLTNTLRRFSSRRGAADADAVREYGAGRQRGPPRRGPPGRDGRGPRTTGLEAKPGAVVWDATVTDPRPLNFGFVRDDTKNAIHAAHAADPETWTVEALAAKEKLPEDRVKAILVLKDLEADARATGEPLIGEGLQAEFEEKAANFLKQLSAKYKVPVKNCGDRRDDAGVILATATRYELIEDGDDEAAVLRRASERLDAAKAAAEARDADMRAAAKARAVAPRAADAAERGAFAFRDLDAPDKPTRIVQPGLGAAARDADADEETQRSWTKKPPYWDIHRRQRQVGAPPTLGGRTVQGRDFEIKWIHDAADEGLLEAWLKERGQSVGDGSREALIRAARHWRGLGEEGDDAFEDKGVVLPEARAWIQAVAAKEAAEREREKASTEAQLARLEPVEFATTRCCARTYATGVPLLRCARCKRTFYASKEHQEAHWPLHKRSCRHVDDDEAAGIAALGMAACFNALARSLQAGGDATTALLMARLRALFDAGADGDGNVEMQIHTLGRGLIFHADDGFFDRLWAAPGMASHLLFDDWLLNDIERKERRWFPLGVPSEDALEDMEPGPARAAAETLIAHDAQTLGGFGGFGGSKPSMKYCYIYFNVVVASTVQGRQSMSSAHDGRGRIRRGEVGNAAMGRAMQLWACPYVRKCCGDALAPAPSLAYTHVAGLAAGVRAGLPGFDPFEDAPGVVDAALEEASQGVASQHAVALLEKMVECGGCVWRACDVAGRARVAVALASYAMDNNRYDDEGGDDDGYGFGYGRTVVKGSVLAGLFACLFETAGCRYEDKHRGWLRAQILRAAADDEAAVGPLGKNDRPRGFFQWLRIKDARAAKPATDAAAGALPDDVAAAIGDFAAPDTPVDFLPRLQEYDALKEEDDDDKRAALRHARGPTRDAKWQAMLASWRK</sequence>
<keyword evidence="1" id="KW-0479">Metal-binding</keyword>
<evidence type="ECO:0000256" key="5">
    <source>
        <dbReference type="ARBA" id="ARBA00023043"/>
    </source>
</evidence>
<evidence type="ECO:0000256" key="7">
    <source>
        <dbReference type="PROSITE-ProRule" id="PRU00134"/>
    </source>
</evidence>
<accession>F0Y9V4</accession>
<dbReference type="PROSITE" id="PS50088">
    <property type="entry name" value="ANK_REPEAT"/>
    <property type="match status" value="1"/>
</dbReference>
<dbReference type="GO" id="GO:0008270">
    <property type="term" value="F:zinc ion binding"/>
    <property type="evidence" value="ECO:0007669"/>
    <property type="project" value="UniProtKB-KW"/>
</dbReference>